<dbReference type="STRING" id="228230.RMCC_3746"/>
<organism evidence="4 5">
    <name type="scientific">Mycolicibacterium canariasense</name>
    <name type="common">Mycobacterium canariasense</name>
    <dbReference type="NCBI Taxonomy" id="228230"/>
    <lineage>
        <taxon>Bacteria</taxon>
        <taxon>Bacillati</taxon>
        <taxon>Actinomycetota</taxon>
        <taxon>Actinomycetes</taxon>
        <taxon>Mycobacteriales</taxon>
        <taxon>Mycobacteriaceae</taxon>
        <taxon>Mycolicibacterium</taxon>
    </lineage>
</organism>
<keyword evidence="2" id="KW-1133">Transmembrane helix</keyword>
<dbReference type="OrthoDB" id="4640630at2"/>
<dbReference type="GO" id="GO:0003677">
    <property type="term" value="F:DNA binding"/>
    <property type="evidence" value="ECO:0007669"/>
    <property type="project" value="InterPro"/>
</dbReference>
<evidence type="ECO:0000313" key="5">
    <source>
        <dbReference type="Proteomes" id="UP000069443"/>
    </source>
</evidence>
<dbReference type="Proteomes" id="UP000069443">
    <property type="component" value="Unassembled WGS sequence"/>
</dbReference>
<accession>A0A117IAS1</accession>
<keyword evidence="2" id="KW-0812">Transmembrane</keyword>
<keyword evidence="5" id="KW-1185">Reference proteome</keyword>
<dbReference type="InterPro" id="IPR027417">
    <property type="entry name" value="P-loop_NTPase"/>
</dbReference>
<keyword evidence="1" id="KW-0067">ATP-binding</keyword>
<feature type="transmembrane region" description="Helical" evidence="2">
    <location>
        <begin position="21"/>
        <end position="41"/>
    </location>
</feature>
<comment type="caution">
    <text evidence="4">The sequence shown here is derived from an EMBL/GenBank/DDBJ whole genome shotgun (WGS) entry which is preliminary data.</text>
</comment>
<feature type="binding site" evidence="1">
    <location>
        <begin position="250"/>
        <end position="257"/>
    </location>
    <ligand>
        <name>ATP</name>
        <dbReference type="ChEBI" id="CHEBI:30616"/>
    </ligand>
</feature>
<gene>
    <name evidence="4" type="ORF">RMCC_3746</name>
</gene>
<dbReference type="RefSeq" id="WP_085122555.1">
    <property type="nucleotide sequence ID" value="NZ_BCSY01000058.1"/>
</dbReference>
<dbReference type="GO" id="GO:0005524">
    <property type="term" value="F:ATP binding"/>
    <property type="evidence" value="ECO:0007669"/>
    <property type="project" value="UniProtKB-UniRule"/>
</dbReference>
<sequence>MTPESDRDTSGFARASHQSQALCLGCLAAAGLLAPVATLGFGADAPVRTAVSWVAAVGGLGLMYRARRHWKAHERMRAAAGGAVDVFAGLAMDAGHGREAFTGPGLDTSNPSVMRLLRIAHSISETLVPVVGEFAFEGDDPARGELTAYGLRSLQPGFFATEATKSRINDALATPFGDGWRIDFDSQLDTLVATRGAAVPSLVMPEMWPVVQTREEAARNFPRLSIAIGMGENGPIRIKPKDVPHREVVGATGGGKSVAVRAELMQYFAAGYRVFAVDGKGTDYSPFMKFPNVSAVSSNLHEHVLVIHLVWLILKQRQRRGTEMSKRGDTSWRETMTPILLVLDEFASVRANMKALFKPREIQLIERDMVDLLKVGREFRVNAILATQDMKADTVPSDWLDMFKVVQSLGKPGPMVVRKAFPEQIQGEVARLGGTISPKTPGRALVTVADDSGRVSAQIYQSYWSYSPAETISDNLPPSVRPNWEQFKREVSDRIPRLYPRLWASLEYPMPVDPAEKDPYEEYRDDGWVDLAKMAVADIHRLTPINLEDAATLNYIPANAANDPLSETYRGVEPMGGSSTVISDW</sequence>
<dbReference type="CDD" id="cd01127">
    <property type="entry name" value="TrwB_TraG_TraD_VirD4"/>
    <property type="match status" value="1"/>
</dbReference>
<reference evidence="5" key="1">
    <citation type="journal article" date="2016" name="Genome Announc.">
        <title>Draft Genome Sequences of Five Rapidly Growing Mycobacterium Species, M. thermoresistibile, M. fortuitum subsp. acetamidolyticum, M. canariasense, M. brisbanense, and M. novocastrense.</title>
        <authorList>
            <person name="Katahira K."/>
            <person name="Ogura Y."/>
            <person name="Gotoh Y."/>
            <person name="Hayashi T."/>
        </authorList>
    </citation>
    <scope>NUCLEOTIDE SEQUENCE [LARGE SCALE GENOMIC DNA]</scope>
    <source>
        <strain evidence="5">JCM15298</strain>
    </source>
</reference>
<name>A0A117IAS1_MYCCR</name>
<evidence type="ECO:0000256" key="2">
    <source>
        <dbReference type="SAM" id="Phobius"/>
    </source>
</evidence>
<dbReference type="InterPro" id="IPR002543">
    <property type="entry name" value="FtsK_dom"/>
</dbReference>
<dbReference type="EMBL" id="BCSY01000058">
    <property type="protein sequence ID" value="GAS96780.1"/>
    <property type="molecule type" value="Genomic_DNA"/>
</dbReference>
<dbReference type="SUPFAM" id="SSF52540">
    <property type="entry name" value="P-loop containing nucleoside triphosphate hydrolases"/>
    <property type="match status" value="1"/>
</dbReference>
<keyword evidence="2" id="KW-0472">Membrane</keyword>
<dbReference type="Gene3D" id="3.40.50.300">
    <property type="entry name" value="P-loop containing nucleotide triphosphate hydrolases"/>
    <property type="match status" value="1"/>
</dbReference>
<protein>
    <submittedName>
        <fullName evidence="4">FtsK/SpoIIIE family protein</fullName>
    </submittedName>
</protein>
<keyword evidence="1" id="KW-0547">Nucleotide-binding</keyword>
<feature type="domain" description="FtsK" evidence="3">
    <location>
        <begin position="233"/>
        <end position="418"/>
    </location>
</feature>
<evidence type="ECO:0000259" key="3">
    <source>
        <dbReference type="PROSITE" id="PS50901"/>
    </source>
</evidence>
<evidence type="ECO:0000256" key="1">
    <source>
        <dbReference type="PROSITE-ProRule" id="PRU00289"/>
    </source>
</evidence>
<evidence type="ECO:0000313" key="4">
    <source>
        <dbReference type="EMBL" id="GAS96780.1"/>
    </source>
</evidence>
<reference evidence="5" key="2">
    <citation type="submission" date="2016-02" db="EMBL/GenBank/DDBJ databases">
        <title>Draft genome sequence of five rapidly growing Mycobacterium species.</title>
        <authorList>
            <person name="Katahira K."/>
            <person name="Gotou Y."/>
            <person name="Iida K."/>
            <person name="Ogura Y."/>
            <person name="Hayashi T."/>
        </authorList>
    </citation>
    <scope>NUCLEOTIDE SEQUENCE [LARGE SCALE GENOMIC DNA]</scope>
    <source>
        <strain evidence="5">JCM15298</strain>
    </source>
</reference>
<dbReference type="PROSITE" id="PS50901">
    <property type="entry name" value="FTSK"/>
    <property type="match status" value="1"/>
</dbReference>
<proteinExistence type="predicted"/>
<dbReference type="AlphaFoldDB" id="A0A117IAS1"/>